<dbReference type="STRING" id="908615.SAMN05421540_102394"/>
<accession>A0A1H3XMY5</accession>
<sequence>MIYLQALIHYGMHFGVIYFFALKFKHADFSVFKIYLIFLSTMLIDIDHLWATPIFQANRCSFGYHTFHSLYAFLIYILIYFLTKSSWLKLISFGLIFHLITDEVDCLMTMMKNSI</sequence>
<organism evidence="2 3">
    <name type="scientific">Psychroflexus halocasei</name>
    <dbReference type="NCBI Taxonomy" id="908615"/>
    <lineage>
        <taxon>Bacteria</taxon>
        <taxon>Pseudomonadati</taxon>
        <taxon>Bacteroidota</taxon>
        <taxon>Flavobacteriia</taxon>
        <taxon>Flavobacteriales</taxon>
        <taxon>Flavobacteriaceae</taxon>
        <taxon>Psychroflexus</taxon>
    </lineage>
</organism>
<evidence type="ECO:0000313" key="2">
    <source>
        <dbReference type="EMBL" id="SDZ99898.1"/>
    </source>
</evidence>
<reference evidence="2 3" key="1">
    <citation type="submission" date="2016-10" db="EMBL/GenBank/DDBJ databases">
        <authorList>
            <person name="de Groot N.N."/>
        </authorList>
    </citation>
    <scope>NUCLEOTIDE SEQUENCE [LARGE SCALE GENOMIC DNA]</scope>
    <source>
        <strain evidence="2 3">DSM 23581</strain>
    </source>
</reference>
<keyword evidence="1" id="KW-1133">Transmembrane helix</keyword>
<protein>
    <recommendedName>
        <fullName evidence="4">LexA-binding, inner membrane-associated hydrolase</fullName>
    </recommendedName>
</protein>
<keyword evidence="1" id="KW-0472">Membrane</keyword>
<feature type="transmembrane region" description="Helical" evidence="1">
    <location>
        <begin position="6"/>
        <end position="22"/>
    </location>
</feature>
<keyword evidence="3" id="KW-1185">Reference proteome</keyword>
<evidence type="ECO:0000313" key="3">
    <source>
        <dbReference type="Proteomes" id="UP000198820"/>
    </source>
</evidence>
<dbReference type="InterPro" id="IPR046125">
    <property type="entry name" value="DUF6122"/>
</dbReference>
<feature type="transmembrane region" description="Helical" evidence="1">
    <location>
        <begin position="34"/>
        <end position="56"/>
    </location>
</feature>
<keyword evidence="1" id="KW-0812">Transmembrane</keyword>
<dbReference type="Proteomes" id="UP000198820">
    <property type="component" value="Unassembled WGS sequence"/>
</dbReference>
<evidence type="ECO:0008006" key="4">
    <source>
        <dbReference type="Google" id="ProtNLM"/>
    </source>
</evidence>
<dbReference type="Pfam" id="PF19617">
    <property type="entry name" value="DUF6122"/>
    <property type="match status" value="1"/>
</dbReference>
<gene>
    <name evidence="2" type="ORF">SAMN05421540_102394</name>
</gene>
<dbReference type="AlphaFoldDB" id="A0A1H3XMY5"/>
<proteinExistence type="predicted"/>
<dbReference type="EMBL" id="FNQF01000002">
    <property type="protein sequence ID" value="SDZ99898.1"/>
    <property type="molecule type" value="Genomic_DNA"/>
</dbReference>
<evidence type="ECO:0000256" key="1">
    <source>
        <dbReference type="SAM" id="Phobius"/>
    </source>
</evidence>
<name>A0A1H3XMY5_9FLAO</name>
<feature type="transmembrane region" description="Helical" evidence="1">
    <location>
        <begin position="62"/>
        <end position="82"/>
    </location>
</feature>
<dbReference type="RefSeq" id="WP_093239876.1">
    <property type="nucleotide sequence ID" value="NZ_FNQF01000002.1"/>
</dbReference>